<comment type="caution">
    <text evidence="1">The sequence shown here is derived from an EMBL/GenBank/DDBJ whole genome shotgun (WGS) entry which is preliminary data.</text>
</comment>
<dbReference type="Proteomes" id="UP000316079">
    <property type="component" value="Unassembled WGS sequence"/>
</dbReference>
<sequence length="92" mass="10350">MSKGETDAAAVINHAEGLLVLAAALHEQCREESEHMAILAQQLRDEGQFNLSHSELLQQDMTEISKTLETLMDTKVAYEARERQARKLSKQL</sequence>
<dbReference type="EMBL" id="SRMA01026128">
    <property type="protein sequence ID" value="TRY87380.1"/>
    <property type="molecule type" value="Genomic_DNA"/>
</dbReference>
<evidence type="ECO:0000313" key="2">
    <source>
        <dbReference type="Proteomes" id="UP000316079"/>
    </source>
</evidence>
<dbReference type="AlphaFoldDB" id="A0A553QBR9"/>
<proteinExistence type="predicted"/>
<organism evidence="1 2">
    <name type="scientific">Danionella cerebrum</name>
    <dbReference type="NCBI Taxonomy" id="2873325"/>
    <lineage>
        <taxon>Eukaryota</taxon>
        <taxon>Metazoa</taxon>
        <taxon>Chordata</taxon>
        <taxon>Craniata</taxon>
        <taxon>Vertebrata</taxon>
        <taxon>Euteleostomi</taxon>
        <taxon>Actinopterygii</taxon>
        <taxon>Neopterygii</taxon>
        <taxon>Teleostei</taxon>
        <taxon>Ostariophysi</taxon>
        <taxon>Cypriniformes</taxon>
        <taxon>Danionidae</taxon>
        <taxon>Danioninae</taxon>
        <taxon>Danionella</taxon>
    </lineage>
</organism>
<gene>
    <name evidence="1" type="ORF">DNTS_013870</name>
</gene>
<reference evidence="1 2" key="1">
    <citation type="journal article" date="2019" name="Sci. Data">
        <title>Hybrid genome assembly and annotation of Danionella translucida.</title>
        <authorList>
            <person name="Kadobianskyi M."/>
            <person name="Schulze L."/>
            <person name="Schuelke M."/>
            <person name="Judkewitz B."/>
        </authorList>
    </citation>
    <scope>NUCLEOTIDE SEQUENCE [LARGE SCALE GENOMIC DNA]</scope>
    <source>
        <strain evidence="1 2">Bolton</strain>
    </source>
</reference>
<dbReference type="STRING" id="623744.A0A553QBR9"/>
<protein>
    <submittedName>
        <fullName evidence="1">Uncharacterized protein</fullName>
    </submittedName>
</protein>
<dbReference type="OrthoDB" id="8914435at2759"/>
<keyword evidence="2" id="KW-1185">Reference proteome</keyword>
<accession>A0A553QBR9</accession>
<evidence type="ECO:0000313" key="1">
    <source>
        <dbReference type="EMBL" id="TRY87380.1"/>
    </source>
</evidence>
<name>A0A553QBR9_9TELE</name>